<evidence type="ECO:0000256" key="1">
    <source>
        <dbReference type="SAM" id="SignalP"/>
    </source>
</evidence>
<name>A0A151Z8S3_TIELA</name>
<sequence>MLKLILIITLALGVFSSVNSQPTQIYSLLSDVNGCQYEVVDMETGSDIINNTVTGLFDSTPVVFFNYVDDDNVLVLGESFEGVCLITINSKGHVVKQKQTVKWTKEIVVAQTSSYYYDPEYNTVFGIGAGYNDNNAVIVTFNFTTLLHNSINVTGEGLVMGSYDNNTKIYWYLVQSDTGTGKTLYQYNFLTKVNSGPLPLVGAPSGFATMVRYNDSLYLTSSTNGRYNLVTLYSIDDTTGGVKELVSLENYNNELENTYWFSENYMVFLTEPNKNDDSSAITTLNLDTLQYSTNQLDVHLTIVNEWQKILNWVK</sequence>
<organism evidence="2 3">
    <name type="scientific">Tieghemostelium lacteum</name>
    <name type="common">Slime mold</name>
    <name type="synonym">Dictyostelium lacteum</name>
    <dbReference type="NCBI Taxonomy" id="361077"/>
    <lineage>
        <taxon>Eukaryota</taxon>
        <taxon>Amoebozoa</taxon>
        <taxon>Evosea</taxon>
        <taxon>Eumycetozoa</taxon>
        <taxon>Dictyostelia</taxon>
        <taxon>Dictyosteliales</taxon>
        <taxon>Raperosteliaceae</taxon>
        <taxon>Tieghemostelium</taxon>
    </lineage>
</organism>
<dbReference type="FunCoup" id="A0A151Z8S3">
    <property type="interactions" value="425"/>
</dbReference>
<dbReference type="Proteomes" id="UP000076078">
    <property type="component" value="Unassembled WGS sequence"/>
</dbReference>
<comment type="caution">
    <text evidence="2">The sequence shown here is derived from an EMBL/GenBank/DDBJ whole genome shotgun (WGS) entry which is preliminary data.</text>
</comment>
<feature type="signal peptide" evidence="1">
    <location>
        <begin position="1"/>
        <end position="20"/>
    </location>
</feature>
<keyword evidence="1" id="KW-0732">Signal</keyword>
<gene>
    <name evidence="2" type="ORF">DLAC_08976</name>
</gene>
<feature type="chain" id="PRO_5007592973" evidence="1">
    <location>
        <begin position="21"/>
        <end position="314"/>
    </location>
</feature>
<accession>A0A151Z8S3</accession>
<reference evidence="2 3" key="1">
    <citation type="submission" date="2015-12" db="EMBL/GenBank/DDBJ databases">
        <title>Dictyostelia acquired genes for synthesis and detection of signals that induce cell-type specialization by lateral gene transfer from prokaryotes.</title>
        <authorList>
            <person name="Gloeckner G."/>
            <person name="Schaap P."/>
        </authorList>
    </citation>
    <scope>NUCLEOTIDE SEQUENCE [LARGE SCALE GENOMIC DNA]</scope>
    <source>
        <strain evidence="2 3">TK</strain>
    </source>
</reference>
<dbReference type="EMBL" id="LODT01000037">
    <property type="protein sequence ID" value="KYQ90360.1"/>
    <property type="molecule type" value="Genomic_DNA"/>
</dbReference>
<keyword evidence="3" id="KW-1185">Reference proteome</keyword>
<proteinExistence type="predicted"/>
<protein>
    <submittedName>
        <fullName evidence="2">Uncharacterized protein</fullName>
    </submittedName>
</protein>
<evidence type="ECO:0000313" key="2">
    <source>
        <dbReference type="EMBL" id="KYQ90360.1"/>
    </source>
</evidence>
<evidence type="ECO:0000313" key="3">
    <source>
        <dbReference type="Proteomes" id="UP000076078"/>
    </source>
</evidence>
<dbReference type="AlphaFoldDB" id="A0A151Z8S3"/>
<dbReference type="InParanoid" id="A0A151Z8S3"/>